<sequence>MRGLECWACGLVFSFAAALALDAQAQAAPTALAACLVVASSSGGALLLANALVAALVLAVSTLQRVVFGRLRVAERQRTFERIVSLSLSQLVALWAVVGGLGCALSLYSGLCRDRLDYLVHLPEAPSASRLAAVLVTQLLLLATTLGLLRTLCVVFADAGVSALALLLFQPAVVLLDGLFHLLGLGVSTLLHHAHLWYARGLHFSVVDMLLLANTKAAFESLQAENRSAAFT</sequence>
<feature type="transmembrane region" description="Helical" evidence="1">
    <location>
        <begin position="43"/>
        <end position="63"/>
    </location>
</feature>
<feature type="transmembrane region" description="Helical" evidence="1">
    <location>
        <begin position="128"/>
        <end position="149"/>
    </location>
</feature>
<dbReference type="AlphaFoldDB" id="A0A0D3JHZ8"/>
<evidence type="ECO:0008006" key="5">
    <source>
        <dbReference type="Google" id="ProtNLM"/>
    </source>
</evidence>
<dbReference type="HOGENOM" id="CLU_1196741_0_0_1"/>
<evidence type="ECO:0000313" key="4">
    <source>
        <dbReference type="Proteomes" id="UP000013827"/>
    </source>
</evidence>
<dbReference type="EnsemblProtists" id="EOD23133">
    <property type="protein sequence ID" value="EOD23133"/>
    <property type="gene ID" value="EMIHUDRAFT_195738"/>
</dbReference>
<dbReference type="KEGG" id="ehx:EMIHUDRAFT_195738"/>
<reference evidence="3" key="2">
    <citation type="submission" date="2024-10" db="UniProtKB">
        <authorList>
            <consortium name="EnsemblProtists"/>
        </authorList>
    </citation>
    <scope>IDENTIFICATION</scope>
</reference>
<organism evidence="3 4">
    <name type="scientific">Emiliania huxleyi (strain CCMP1516)</name>
    <dbReference type="NCBI Taxonomy" id="280463"/>
    <lineage>
        <taxon>Eukaryota</taxon>
        <taxon>Haptista</taxon>
        <taxon>Haptophyta</taxon>
        <taxon>Prymnesiophyceae</taxon>
        <taxon>Isochrysidales</taxon>
        <taxon>Noelaerhabdaceae</taxon>
        <taxon>Emiliania</taxon>
    </lineage>
</organism>
<dbReference type="Proteomes" id="UP000013827">
    <property type="component" value="Unassembled WGS sequence"/>
</dbReference>
<proteinExistence type="predicted"/>
<protein>
    <recommendedName>
        <fullName evidence="5">Polycystin cation channel PKD1/PKD2 domain-containing protein</fullName>
    </recommendedName>
</protein>
<keyword evidence="2" id="KW-0732">Signal</keyword>
<dbReference type="RefSeq" id="XP_005775562.1">
    <property type="nucleotide sequence ID" value="XM_005775505.1"/>
</dbReference>
<dbReference type="GeneID" id="17268680"/>
<dbReference type="PROSITE" id="PS51257">
    <property type="entry name" value="PROKAR_LIPOPROTEIN"/>
    <property type="match status" value="1"/>
</dbReference>
<keyword evidence="1" id="KW-0812">Transmembrane</keyword>
<feature type="chain" id="PRO_5044291437" description="Polycystin cation channel PKD1/PKD2 domain-containing protein" evidence="2">
    <location>
        <begin position="28"/>
        <end position="232"/>
    </location>
</feature>
<evidence type="ECO:0000256" key="2">
    <source>
        <dbReference type="SAM" id="SignalP"/>
    </source>
</evidence>
<reference evidence="4" key="1">
    <citation type="journal article" date="2013" name="Nature">
        <title>Pan genome of the phytoplankton Emiliania underpins its global distribution.</title>
        <authorList>
            <person name="Read B.A."/>
            <person name="Kegel J."/>
            <person name="Klute M.J."/>
            <person name="Kuo A."/>
            <person name="Lefebvre S.C."/>
            <person name="Maumus F."/>
            <person name="Mayer C."/>
            <person name="Miller J."/>
            <person name="Monier A."/>
            <person name="Salamov A."/>
            <person name="Young J."/>
            <person name="Aguilar M."/>
            <person name="Claverie J.M."/>
            <person name="Frickenhaus S."/>
            <person name="Gonzalez K."/>
            <person name="Herman E.K."/>
            <person name="Lin Y.C."/>
            <person name="Napier J."/>
            <person name="Ogata H."/>
            <person name="Sarno A.F."/>
            <person name="Shmutz J."/>
            <person name="Schroeder D."/>
            <person name="de Vargas C."/>
            <person name="Verret F."/>
            <person name="von Dassow P."/>
            <person name="Valentin K."/>
            <person name="Van de Peer Y."/>
            <person name="Wheeler G."/>
            <person name="Dacks J.B."/>
            <person name="Delwiche C.F."/>
            <person name="Dyhrman S.T."/>
            <person name="Glockner G."/>
            <person name="John U."/>
            <person name="Richards T."/>
            <person name="Worden A.Z."/>
            <person name="Zhang X."/>
            <person name="Grigoriev I.V."/>
            <person name="Allen A.E."/>
            <person name="Bidle K."/>
            <person name="Borodovsky M."/>
            <person name="Bowler C."/>
            <person name="Brownlee C."/>
            <person name="Cock J.M."/>
            <person name="Elias M."/>
            <person name="Gladyshev V.N."/>
            <person name="Groth M."/>
            <person name="Guda C."/>
            <person name="Hadaegh A."/>
            <person name="Iglesias-Rodriguez M.D."/>
            <person name="Jenkins J."/>
            <person name="Jones B.M."/>
            <person name="Lawson T."/>
            <person name="Leese F."/>
            <person name="Lindquist E."/>
            <person name="Lobanov A."/>
            <person name="Lomsadze A."/>
            <person name="Malik S.B."/>
            <person name="Marsh M.E."/>
            <person name="Mackinder L."/>
            <person name="Mock T."/>
            <person name="Mueller-Roeber B."/>
            <person name="Pagarete A."/>
            <person name="Parker M."/>
            <person name="Probert I."/>
            <person name="Quesneville H."/>
            <person name="Raines C."/>
            <person name="Rensing S.A."/>
            <person name="Riano-Pachon D.M."/>
            <person name="Richier S."/>
            <person name="Rokitta S."/>
            <person name="Shiraiwa Y."/>
            <person name="Soanes D.M."/>
            <person name="van der Giezen M."/>
            <person name="Wahlund T.M."/>
            <person name="Williams B."/>
            <person name="Wilson W."/>
            <person name="Wolfe G."/>
            <person name="Wurch L.L."/>
        </authorList>
    </citation>
    <scope>NUCLEOTIDE SEQUENCE</scope>
</reference>
<keyword evidence="1" id="KW-0472">Membrane</keyword>
<dbReference type="PaxDb" id="2903-EOD23133"/>
<keyword evidence="1" id="KW-1133">Transmembrane helix</keyword>
<accession>A0A0D3JHZ8</accession>
<feature type="transmembrane region" description="Helical" evidence="1">
    <location>
        <begin position="161"/>
        <end position="183"/>
    </location>
</feature>
<name>A0A0D3JHZ8_EMIH1</name>
<evidence type="ECO:0000313" key="3">
    <source>
        <dbReference type="EnsemblProtists" id="EOD23133"/>
    </source>
</evidence>
<keyword evidence="4" id="KW-1185">Reference proteome</keyword>
<feature type="signal peptide" evidence="2">
    <location>
        <begin position="1"/>
        <end position="27"/>
    </location>
</feature>
<feature type="transmembrane region" description="Helical" evidence="1">
    <location>
        <begin position="83"/>
        <end position="108"/>
    </location>
</feature>
<evidence type="ECO:0000256" key="1">
    <source>
        <dbReference type="SAM" id="Phobius"/>
    </source>
</evidence>